<evidence type="ECO:0000313" key="1">
    <source>
        <dbReference type="EMBL" id="VAW59417.1"/>
    </source>
</evidence>
<protein>
    <submittedName>
        <fullName evidence="1">Uncharacterized protein</fullName>
    </submittedName>
</protein>
<organism evidence="1">
    <name type="scientific">hydrothermal vent metagenome</name>
    <dbReference type="NCBI Taxonomy" id="652676"/>
    <lineage>
        <taxon>unclassified sequences</taxon>
        <taxon>metagenomes</taxon>
        <taxon>ecological metagenomes</taxon>
    </lineage>
</organism>
<dbReference type="EMBL" id="UOFG01000082">
    <property type="protein sequence ID" value="VAW59417.1"/>
    <property type="molecule type" value="Genomic_DNA"/>
</dbReference>
<gene>
    <name evidence="1" type="ORF">MNBD_GAMMA11-37</name>
</gene>
<accession>A0A3B0X920</accession>
<feature type="non-terminal residue" evidence="1">
    <location>
        <position position="1"/>
    </location>
</feature>
<proteinExistence type="predicted"/>
<reference evidence="1" key="1">
    <citation type="submission" date="2018-06" db="EMBL/GenBank/DDBJ databases">
        <authorList>
            <person name="Zhirakovskaya E."/>
        </authorList>
    </citation>
    <scope>NUCLEOTIDE SEQUENCE</scope>
</reference>
<sequence length="404" mass="41574">DITQAGNVVSEGDTVFNAAGIFNMVAGSTATVNTGAFTVTADGVVNLQAVTAASDIGVRSNVGTINVLEDMNTAQGRVEAIAGRNVLINGDITSLLGISLETLINGDIIQNGGLNSAQGDITAVSVQAIVMGSNASSTATAGNIQYNAENNVGVGNLSAASGKIGIISNVGAVDDANGVAMNVVADILEIRSDSGVGTNDQLETQVAMMDVINTGSGEVNFQQTGDVDLLALKNTGDVGNINLISDQDIRFNPGSVDANRAVGFVFMRTTSGDFAGLLLADLGNPDITAQNATFLASAGTFGTLTRPITMDVPGSVLIDSSRLFDPRFVPPGPSQLSTTGFNVSLAGVVAAVASEQLVEIETLAEIDPAIFTDLQNYSSEETSIKMPQDQLFEDELEVADRTEF</sequence>
<dbReference type="AlphaFoldDB" id="A0A3B0X920"/>
<name>A0A3B0X920_9ZZZZ</name>